<dbReference type="EMBL" id="NMUH01011622">
    <property type="protein sequence ID" value="MQM21818.1"/>
    <property type="molecule type" value="Genomic_DNA"/>
</dbReference>
<keyword evidence="3" id="KW-1185">Reference proteome</keyword>
<dbReference type="AlphaFoldDB" id="A0A843XPK9"/>
<feature type="compositionally biased region" description="Basic and acidic residues" evidence="1">
    <location>
        <begin position="39"/>
        <end position="52"/>
    </location>
</feature>
<feature type="region of interest" description="Disordered" evidence="1">
    <location>
        <begin position="27"/>
        <end position="52"/>
    </location>
</feature>
<evidence type="ECO:0000256" key="1">
    <source>
        <dbReference type="SAM" id="MobiDB-lite"/>
    </source>
</evidence>
<sequence length="67" mass="7791">MATWGPKEGVLPQMLVRHDGPLPELMEEGEEEDAPASRMEWKETTAPDSEKEEWIGEEWLRVEARIR</sequence>
<organism evidence="2 3">
    <name type="scientific">Colocasia esculenta</name>
    <name type="common">Wild taro</name>
    <name type="synonym">Arum esculentum</name>
    <dbReference type="NCBI Taxonomy" id="4460"/>
    <lineage>
        <taxon>Eukaryota</taxon>
        <taxon>Viridiplantae</taxon>
        <taxon>Streptophyta</taxon>
        <taxon>Embryophyta</taxon>
        <taxon>Tracheophyta</taxon>
        <taxon>Spermatophyta</taxon>
        <taxon>Magnoliopsida</taxon>
        <taxon>Liliopsida</taxon>
        <taxon>Araceae</taxon>
        <taxon>Aroideae</taxon>
        <taxon>Colocasieae</taxon>
        <taxon>Colocasia</taxon>
    </lineage>
</organism>
<accession>A0A843XPK9</accession>
<evidence type="ECO:0000313" key="3">
    <source>
        <dbReference type="Proteomes" id="UP000652761"/>
    </source>
</evidence>
<name>A0A843XPK9_COLES</name>
<evidence type="ECO:0000313" key="2">
    <source>
        <dbReference type="EMBL" id="MQM21818.1"/>
    </source>
</evidence>
<protein>
    <submittedName>
        <fullName evidence="2">Uncharacterized protein</fullName>
    </submittedName>
</protein>
<proteinExistence type="predicted"/>
<dbReference type="Proteomes" id="UP000652761">
    <property type="component" value="Unassembled WGS sequence"/>
</dbReference>
<gene>
    <name evidence="2" type="ORF">Taro_054864</name>
</gene>
<comment type="caution">
    <text evidence="2">The sequence shown here is derived from an EMBL/GenBank/DDBJ whole genome shotgun (WGS) entry which is preliminary data.</text>
</comment>
<reference evidence="2" key="1">
    <citation type="submission" date="2017-07" db="EMBL/GenBank/DDBJ databases">
        <title>Taro Niue Genome Assembly and Annotation.</title>
        <authorList>
            <person name="Atibalentja N."/>
            <person name="Keating K."/>
            <person name="Fields C.J."/>
        </authorList>
    </citation>
    <scope>NUCLEOTIDE SEQUENCE</scope>
    <source>
        <strain evidence="2">Niue_2</strain>
        <tissue evidence="2">Leaf</tissue>
    </source>
</reference>